<feature type="signal peptide" evidence="1">
    <location>
        <begin position="1"/>
        <end position="21"/>
    </location>
</feature>
<dbReference type="EMBL" id="CP011125">
    <property type="protein sequence ID" value="AKF09540.1"/>
    <property type="molecule type" value="Genomic_DNA"/>
</dbReference>
<proteinExistence type="predicted"/>
<keyword evidence="3" id="KW-1185">Reference proteome</keyword>
<gene>
    <name evidence="2" type="ORF">DB32_006689</name>
</gene>
<feature type="chain" id="PRO_5002511961" evidence="1">
    <location>
        <begin position="22"/>
        <end position="373"/>
    </location>
</feature>
<dbReference type="KEGG" id="samy:DB32_006689"/>
<keyword evidence="1" id="KW-0732">Signal</keyword>
<evidence type="ECO:0000313" key="3">
    <source>
        <dbReference type="Proteomes" id="UP000034883"/>
    </source>
</evidence>
<evidence type="ECO:0000313" key="2">
    <source>
        <dbReference type="EMBL" id="AKF09540.1"/>
    </source>
</evidence>
<protein>
    <submittedName>
        <fullName evidence="2">Uncharacterized protein</fullName>
    </submittedName>
</protein>
<name>A0A0F6W7W0_9BACT</name>
<accession>A0A0F6W7W0</accession>
<dbReference type="Proteomes" id="UP000034883">
    <property type="component" value="Chromosome"/>
</dbReference>
<organism evidence="2 3">
    <name type="scientific">Sandaracinus amylolyticus</name>
    <dbReference type="NCBI Taxonomy" id="927083"/>
    <lineage>
        <taxon>Bacteria</taxon>
        <taxon>Pseudomonadati</taxon>
        <taxon>Myxococcota</taxon>
        <taxon>Polyangia</taxon>
        <taxon>Polyangiales</taxon>
        <taxon>Sandaracinaceae</taxon>
        <taxon>Sandaracinus</taxon>
    </lineage>
</organism>
<sequence length="373" mass="39646">MLRVRAITFVLVGCAASIVCAGCYLSHDVVSARDGSVTDAPITRDASRDASRVVGCDAPVREWPETFAVYPGEYARAATRIRFGETTWVAAHAPSHGTEVLQLVDGERGAPVLERVIAVDGELLRPIAGARDDARIALALAGRSDLQIHVLDADGEPLARGLHEPLGTRVTMALRERRIGVVLERGPDTSATAWVLDASSALDLVRVELDGSEHAGVGLGRSSFAIVATPRVGESRLWGLDDAGVIDAGAIGARMIDVTWDESTAFALDERALLVRRPGRAVERIERGLSGGPEVSIDPSGAVHGAAIWHATGTQMGTVEFLDDEGPLASRSIEGLEIRAVMAHASRRHRGAFVLVESLRALVWVGWSCDPDA</sequence>
<dbReference type="AlphaFoldDB" id="A0A0F6W7W0"/>
<reference evidence="2 3" key="1">
    <citation type="submission" date="2015-03" db="EMBL/GenBank/DDBJ databases">
        <title>Genome assembly of Sandaracinus amylolyticus DSM 53668.</title>
        <authorList>
            <person name="Sharma G."/>
            <person name="Subramanian S."/>
        </authorList>
    </citation>
    <scope>NUCLEOTIDE SEQUENCE [LARGE SCALE GENOMIC DNA]</scope>
    <source>
        <strain evidence="2 3">DSM 53668</strain>
    </source>
</reference>
<evidence type="ECO:0000256" key="1">
    <source>
        <dbReference type="SAM" id="SignalP"/>
    </source>
</evidence>